<dbReference type="Pfam" id="PF22725">
    <property type="entry name" value="GFO_IDH_MocA_C3"/>
    <property type="match status" value="1"/>
</dbReference>
<name>A0ABZ0IWV9_9BACT</name>
<evidence type="ECO:0000256" key="1">
    <source>
        <dbReference type="SAM" id="MobiDB-lite"/>
    </source>
</evidence>
<dbReference type="Proteomes" id="UP001302349">
    <property type="component" value="Chromosome"/>
</dbReference>
<dbReference type="EMBL" id="CP136051">
    <property type="protein sequence ID" value="WOK09555.1"/>
    <property type="molecule type" value="Genomic_DNA"/>
</dbReference>
<dbReference type="InterPro" id="IPR006311">
    <property type="entry name" value="TAT_signal"/>
</dbReference>
<dbReference type="PANTHER" id="PTHR43818">
    <property type="entry name" value="BCDNA.GH03377"/>
    <property type="match status" value="1"/>
</dbReference>
<dbReference type="Gene3D" id="3.30.360.10">
    <property type="entry name" value="Dihydrodipicolinate Reductase, domain 2"/>
    <property type="match status" value="1"/>
</dbReference>
<evidence type="ECO:0000259" key="3">
    <source>
        <dbReference type="Pfam" id="PF22725"/>
    </source>
</evidence>
<feature type="domain" description="GFO/IDH/MocA-like oxidoreductase" evidence="3">
    <location>
        <begin position="191"/>
        <end position="323"/>
    </location>
</feature>
<dbReference type="SUPFAM" id="SSF51735">
    <property type="entry name" value="NAD(P)-binding Rossmann-fold domains"/>
    <property type="match status" value="1"/>
</dbReference>
<gene>
    <name evidence="4" type="ORF">RT717_12990</name>
</gene>
<dbReference type="InterPro" id="IPR050463">
    <property type="entry name" value="Gfo/Idh/MocA_oxidrdct_glycsds"/>
</dbReference>
<feature type="domain" description="Gfo/Idh/MocA-like oxidoreductase N-terminal" evidence="2">
    <location>
        <begin position="41"/>
        <end position="166"/>
    </location>
</feature>
<dbReference type="RefSeq" id="WP_317492169.1">
    <property type="nucleotide sequence ID" value="NZ_CP136051.1"/>
</dbReference>
<proteinExistence type="predicted"/>
<dbReference type="InterPro" id="IPR000683">
    <property type="entry name" value="Gfo/Idh/MocA-like_OxRdtase_N"/>
</dbReference>
<sequence length="430" mass="48129">MDNKRTRRDFLRNTGTLAAASALPFFSRVPAFGNPLDTKTLRVGLIGCGGRGTGAANQALAADDNVVLVAMADLFDDRLTESHANLTKIHPDKMKVDKSRRYLGFDGADKIINAKDIDVVILTTPPYFRPEHFEKAVNAGKHIFCEKPMAVDAPGARRVMEAVRVAEQKKLNIMSGFCWRYHTPKRATFQKILDGAIGEVTTVYNTYNTGALWLRDTQPGWSKLRKDMRNWLYHTWISGDHLIEQAIHSVDMQSWALGDVLPASVTGTGGRQSRVEPEFGNVYDHFALVYEYDNGARGFHFSRQQKNCSNSYAVESIGTEGTAMVNCIRNRHTITGKETWKYDGEDNDMYQQEHDELFAAIRAGKPVNDGKRMVQSTMLGIMGRMAAYTGQTITYEQAWNSQEKLGPDTVDEDTKWEDAPVAQPGITQFS</sequence>
<evidence type="ECO:0000313" key="4">
    <source>
        <dbReference type="EMBL" id="WOK09555.1"/>
    </source>
</evidence>
<dbReference type="InterPro" id="IPR036291">
    <property type="entry name" value="NAD(P)-bd_dom_sf"/>
</dbReference>
<feature type="region of interest" description="Disordered" evidence="1">
    <location>
        <begin position="404"/>
        <end position="430"/>
    </location>
</feature>
<accession>A0ABZ0IWV9</accession>
<protein>
    <submittedName>
        <fullName evidence="4">Gfo/Idh/MocA family oxidoreductase</fullName>
    </submittedName>
</protein>
<dbReference type="Gene3D" id="3.40.50.720">
    <property type="entry name" value="NAD(P)-binding Rossmann-like Domain"/>
    <property type="match status" value="1"/>
</dbReference>
<dbReference type="PROSITE" id="PS51318">
    <property type="entry name" value="TAT"/>
    <property type="match status" value="1"/>
</dbReference>
<dbReference type="Pfam" id="PF01408">
    <property type="entry name" value="GFO_IDH_MocA"/>
    <property type="match status" value="1"/>
</dbReference>
<dbReference type="PANTHER" id="PTHR43818:SF5">
    <property type="entry name" value="OXIDOREDUCTASE FAMILY PROTEIN"/>
    <property type="match status" value="1"/>
</dbReference>
<evidence type="ECO:0000259" key="2">
    <source>
        <dbReference type="Pfam" id="PF01408"/>
    </source>
</evidence>
<evidence type="ECO:0000313" key="5">
    <source>
        <dbReference type="Proteomes" id="UP001302349"/>
    </source>
</evidence>
<dbReference type="InterPro" id="IPR055170">
    <property type="entry name" value="GFO_IDH_MocA-like_dom"/>
</dbReference>
<organism evidence="4 5">
    <name type="scientific">Imperialibacter roseus</name>
    <dbReference type="NCBI Taxonomy" id="1324217"/>
    <lineage>
        <taxon>Bacteria</taxon>
        <taxon>Pseudomonadati</taxon>
        <taxon>Bacteroidota</taxon>
        <taxon>Cytophagia</taxon>
        <taxon>Cytophagales</taxon>
        <taxon>Flammeovirgaceae</taxon>
        <taxon>Imperialibacter</taxon>
    </lineage>
</organism>
<dbReference type="SUPFAM" id="SSF55347">
    <property type="entry name" value="Glyceraldehyde-3-phosphate dehydrogenase-like, C-terminal domain"/>
    <property type="match status" value="1"/>
</dbReference>
<keyword evidence="5" id="KW-1185">Reference proteome</keyword>
<reference evidence="4 5" key="1">
    <citation type="journal article" date="2023" name="Microbiol. Resour. Announc.">
        <title>Complete Genome Sequence of Imperialibacter roseus strain P4T.</title>
        <authorList>
            <person name="Tizabi D.R."/>
            <person name="Bachvaroff T."/>
            <person name="Hill R.T."/>
        </authorList>
    </citation>
    <scope>NUCLEOTIDE SEQUENCE [LARGE SCALE GENOMIC DNA]</scope>
    <source>
        <strain evidence="4 5">P4T</strain>
    </source>
</reference>